<evidence type="ECO:0000313" key="11">
    <source>
        <dbReference type="EMBL" id="ACM31644.1"/>
    </source>
</evidence>
<evidence type="ECO:0000256" key="8">
    <source>
        <dbReference type="NCBIfam" id="TIGR03221"/>
    </source>
</evidence>
<dbReference type="GO" id="GO:0042952">
    <property type="term" value="P:beta-ketoadipate pathway"/>
    <property type="evidence" value="ECO:0007669"/>
    <property type="project" value="UniProtKB-UniRule"/>
</dbReference>
<comment type="subunit">
    <text evidence="4">Homodecamer.</text>
</comment>
<evidence type="ECO:0000256" key="6">
    <source>
        <dbReference type="ARBA" id="ARBA00022797"/>
    </source>
</evidence>
<evidence type="ECO:0000256" key="4">
    <source>
        <dbReference type="ARBA" id="ARBA00011365"/>
    </source>
</evidence>
<sequence>MLFLVRMDVKIPHDLPAAQADEIKAREKKYSQDLQRDGRWRHIWRVVGEYANYSVFDVQSNDELHQLLSQLPLFPYMDIHVTPLANHPSAIVQEGAPG</sequence>
<dbReference type="Gene3D" id="3.30.70.1060">
    <property type="entry name" value="Dimeric alpha+beta barrel"/>
    <property type="match status" value="1"/>
</dbReference>
<evidence type="ECO:0000313" key="12">
    <source>
        <dbReference type="Proteomes" id="UP000000450"/>
    </source>
</evidence>
<evidence type="ECO:0000256" key="1">
    <source>
        <dbReference type="ARBA" id="ARBA00001739"/>
    </source>
</evidence>
<evidence type="ECO:0000256" key="7">
    <source>
        <dbReference type="ARBA" id="ARBA00023235"/>
    </source>
</evidence>
<dbReference type="EC" id="5.3.3.4" evidence="5 8"/>
<accession>A0A9J9U961</accession>
<keyword evidence="7 9" id="KW-0413">Isomerase</keyword>
<gene>
    <name evidence="11" type="ordered locus">Dtpsy_0159</name>
</gene>
<keyword evidence="12" id="KW-1185">Reference proteome</keyword>
<reference evidence="11 12" key="1">
    <citation type="journal article" date="2010" name="J. Bacteriol.">
        <title>Completed genome sequence of the anaerobic iron-oxidizing bacterium Acidovorax ebreus strain TPSY.</title>
        <authorList>
            <person name="Byrne-Bailey K.G."/>
            <person name="Weber K.A."/>
            <person name="Chair A.H."/>
            <person name="Bose S."/>
            <person name="Knox T."/>
            <person name="Spanbauer T.L."/>
            <person name="Chertkov O."/>
            <person name="Coates J.D."/>
        </authorList>
    </citation>
    <scope>NUCLEOTIDE SEQUENCE [LARGE SCALE GENOMIC DNA]</scope>
    <source>
        <strain evidence="11 12">TPSY</strain>
    </source>
</reference>
<dbReference type="InterPro" id="IPR003464">
    <property type="entry name" value="Muconolactone_d_Isoase"/>
</dbReference>
<dbReference type="InterPro" id="IPR026029">
    <property type="entry name" value="MLI_dom"/>
</dbReference>
<dbReference type="AlphaFoldDB" id="A0A9J9U961"/>
<dbReference type="NCBIfam" id="TIGR03221">
    <property type="entry name" value="muco_delta"/>
    <property type="match status" value="1"/>
</dbReference>
<dbReference type="Proteomes" id="UP000000450">
    <property type="component" value="Chromosome"/>
</dbReference>
<dbReference type="GO" id="GO:0016159">
    <property type="term" value="F:muconolactone delta-isomerase activity"/>
    <property type="evidence" value="ECO:0007669"/>
    <property type="project" value="UniProtKB-UniRule"/>
</dbReference>
<keyword evidence="6 9" id="KW-0058">Aromatic hydrocarbons catabolism</keyword>
<comment type="similarity">
    <text evidence="3 9">Belongs to the muconolactone Delta-isomerase family.</text>
</comment>
<dbReference type="EMBL" id="CP001392">
    <property type="protein sequence ID" value="ACM31644.1"/>
    <property type="molecule type" value="Genomic_DNA"/>
</dbReference>
<organism evidence="11 12">
    <name type="scientific">Acidovorax ebreus (strain TPSY)</name>
    <name type="common">Diaphorobacter sp. (strain TPSY)</name>
    <dbReference type="NCBI Taxonomy" id="535289"/>
    <lineage>
        <taxon>Bacteria</taxon>
        <taxon>Pseudomonadati</taxon>
        <taxon>Pseudomonadota</taxon>
        <taxon>Betaproteobacteria</taxon>
        <taxon>Burkholderiales</taxon>
        <taxon>Comamonadaceae</taxon>
        <taxon>Diaphorobacter</taxon>
    </lineage>
</organism>
<name>A0A9J9U961_ACIET</name>
<evidence type="ECO:0000256" key="2">
    <source>
        <dbReference type="ARBA" id="ARBA00005193"/>
    </source>
</evidence>
<evidence type="ECO:0000256" key="3">
    <source>
        <dbReference type="ARBA" id="ARBA00010882"/>
    </source>
</evidence>
<proteinExistence type="inferred from homology"/>
<dbReference type="InterPro" id="IPR011008">
    <property type="entry name" value="Dimeric_a/b-barrel"/>
</dbReference>
<comment type="catalytic activity">
    <reaction evidence="1 9">
        <text>(S)-muconolactone = (4,5-dihydro-5-oxofuran-2-yl)-acetate</text>
        <dbReference type="Rhea" id="RHEA:12348"/>
        <dbReference type="ChEBI" id="CHEBI:58425"/>
        <dbReference type="ChEBI" id="CHEBI:58736"/>
        <dbReference type="EC" id="5.3.3.4"/>
    </reaction>
</comment>
<dbReference type="KEGG" id="dia:Dtpsy_0159"/>
<evidence type="ECO:0000256" key="5">
    <source>
        <dbReference type="ARBA" id="ARBA00012070"/>
    </source>
</evidence>
<feature type="domain" description="Muconolactone isomerase" evidence="10">
    <location>
        <begin position="1"/>
        <end position="89"/>
    </location>
</feature>
<dbReference type="SUPFAM" id="SSF54909">
    <property type="entry name" value="Dimeric alpha+beta barrel"/>
    <property type="match status" value="1"/>
</dbReference>
<dbReference type="Pfam" id="PF02426">
    <property type="entry name" value="MIase"/>
    <property type="match status" value="1"/>
</dbReference>
<protein>
    <recommendedName>
        <fullName evidence="5 8">Muconolactone Delta-isomerase</fullName>
        <shortName evidence="9">MIase</shortName>
        <ecNumber evidence="5 8">5.3.3.4</ecNumber>
    </recommendedName>
</protein>
<dbReference type="RefSeq" id="WP_012655263.1">
    <property type="nucleotide sequence ID" value="NC_011992.1"/>
</dbReference>
<evidence type="ECO:0000256" key="9">
    <source>
        <dbReference type="PIRNR" id="PIRNR001486"/>
    </source>
</evidence>
<dbReference type="PIRSF" id="PIRSF001486">
    <property type="entry name" value="CatC"/>
    <property type="match status" value="1"/>
</dbReference>
<comment type="pathway">
    <text evidence="2 9">Aromatic compound metabolism; beta-ketoadipate pathway; 5-oxo-4,5-dihydro-2-furylacetate from catechol: step 3/3.</text>
</comment>
<evidence type="ECO:0000259" key="10">
    <source>
        <dbReference type="Pfam" id="PF02426"/>
    </source>
</evidence>